<evidence type="ECO:0000313" key="12">
    <source>
        <dbReference type="Proteomes" id="UP000317691"/>
    </source>
</evidence>
<dbReference type="Gene3D" id="2.40.50.1010">
    <property type="match status" value="1"/>
</dbReference>
<dbReference type="PANTHER" id="PTHR30008:SF0">
    <property type="entry name" value="EXODEOXYRIBONUCLEASE 7 LARGE SUBUNIT"/>
    <property type="match status" value="1"/>
</dbReference>
<evidence type="ECO:0000256" key="3">
    <source>
        <dbReference type="ARBA" id="ARBA00022801"/>
    </source>
</evidence>
<feature type="coiled-coil region" evidence="7">
    <location>
        <begin position="315"/>
        <end position="346"/>
    </location>
</feature>
<evidence type="ECO:0000256" key="6">
    <source>
        <dbReference type="RuleBase" id="RU004355"/>
    </source>
</evidence>
<dbReference type="Pfam" id="PF13742">
    <property type="entry name" value="tRNA_anti_2"/>
    <property type="match status" value="1"/>
</dbReference>
<reference evidence="11 12" key="1">
    <citation type="journal article" date="2019" name="Nat. Microbiol.">
        <title>Mediterranean grassland soil C-N compound turnover is dependent on rainfall and depth, and is mediated by genomically divergent microorganisms.</title>
        <authorList>
            <person name="Diamond S."/>
            <person name="Andeer P.F."/>
            <person name="Li Z."/>
            <person name="Crits-Christoph A."/>
            <person name="Burstein D."/>
            <person name="Anantharaman K."/>
            <person name="Lane K.R."/>
            <person name="Thomas B.C."/>
            <person name="Pan C."/>
            <person name="Northen T.R."/>
            <person name="Banfield J.F."/>
        </authorList>
    </citation>
    <scope>NUCLEOTIDE SEQUENCE [LARGE SCALE GENOMIC DNA]</scope>
    <source>
        <strain evidence="11">WS_9</strain>
    </source>
</reference>
<evidence type="ECO:0000256" key="5">
    <source>
        <dbReference type="HAMAP-Rule" id="MF_00378"/>
    </source>
</evidence>
<dbReference type="CDD" id="cd04489">
    <property type="entry name" value="ExoVII_LU_OBF"/>
    <property type="match status" value="1"/>
</dbReference>
<dbReference type="InterPro" id="IPR003753">
    <property type="entry name" value="Exonuc_VII_L"/>
</dbReference>
<dbReference type="EMBL" id="VBOZ01000025">
    <property type="protein sequence ID" value="TMQ64219.1"/>
    <property type="molecule type" value="Genomic_DNA"/>
</dbReference>
<dbReference type="HAMAP" id="MF_00378">
    <property type="entry name" value="Exonuc_7_L"/>
    <property type="match status" value="1"/>
</dbReference>
<protein>
    <recommendedName>
        <fullName evidence="5">Exodeoxyribonuclease 7 large subunit</fullName>
        <ecNumber evidence="5">3.1.11.6</ecNumber>
    </recommendedName>
    <alternativeName>
        <fullName evidence="5">Exodeoxyribonuclease VII large subunit</fullName>
        <shortName evidence="5">Exonuclease VII large subunit</shortName>
    </alternativeName>
</protein>
<evidence type="ECO:0000256" key="1">
    <source>
        <dbReference type="ARBA" id="ARBA00022490"/>
    </source>
</evidence>
<dbReference type="GO" id="GO:0009318">
    <property type="term" value="C:exodeoxyribonuclease VII complex"/>
    <property type="evidence" value="ECO:0007669"/>
    <property type="project" value="UniProtKB-UniRule"/>
</dbReference>
<organism evidence="11 12">
    <name type="scientific">Eiseniibacteriota bacterium</name>
    <dbReference type="NCBI Taxonomy" id="2212470"/>
    <lineage>
        <taxon>Bacteria</taxon>
        <taxon>Candidatus Eiseniibacteriota</taxon>
    </lineage>
</organism>
<dbReference type="GO" id="GO:0008855">
    <property type="term" value="F:exodeoxyribonuclease VII activity"/>
    <property type="evidence" value="ECO:0007669"/>
    <property type="project" value="UniProtKB-UniRule"/>
</dbReference>
<sequence length="499" mass="55410">MRDHAGPRRGRSDDRGDAPTESRRRRRSRRGALVSARSNVARLTPREGEPRVYSVSEIAQAIKLSLEDSFPSVVVQGEISGLNRHRQSGHVYFDLKDEQARIRVALFKSKVRSAHDALSDGIAVQVEGRIDFYGPRGEVSLLADRVSPLGYGALQARFDALKRKLEAEGLFREDRKRPLPAYPTRVGIVTSPGAAALRDMLRILRHRAPYVRITLAPAAVQGEAAAREIASAIALLNEWGLVDVIIAGRGGGSLEDLWAFNEEAVVRAIAGSRIPVVSAVGHEVDVTLADLAADLRAATPTHAAQQVVPAREDVRAALEDLSKHARERLRRELREAAAQLAGIRNHHALRDPARRVQDNRRALDDIADGLTRGLSDWVLVRRRRLEGYAGVLQAFTPSHVMERSRERVQTLDHRLRTSASGLVGRLLEQVRGRGRLLESYDYRGVLKRGYALVWDAEGRRLVQRGLPLRPEEAIRVQFQDAQADARVTRVRPLAAEETT</sequence>
<comment type="caution">
    <text evidence="11">The sequence shown here is derived from an EMBL/GenBank/DDBJ whole genome shotgun (WGS) entry which is preliminary data.</text>
</comment>
<comment type="subunit">
    <text evidence="5">Heterooligomer composed of large and small subunits.</text>
</comment>
<accession>A0A538TKR2</accession>
<keyword evidence="4 5" id="KW-0269">Exonuclease</keyword>
<keyword evidence="2 5" id="KW-0540">Nuclease</keyword>
<keyword evidence="3 5" id="KW-0378">Hydrolase</keyword>
<comment type="similarity">
    <text evidence="5 6">Belongs to the XseA family.</text>
</comment>
<dbReference type="GO" id="GO:0005737">
    <property type="term" value="C:cytoplasm"/>
    <property type="evidence" value="ECO:0007669"/>
    <property type="project" value="UniProtKB-SubCell"/>
</dbReference>
<keyword evidence="1 5" id="KW-0963">Cytoplasm</keyword>
<dbReference type="GO" id="GO:0006308">
    <property type="term" value="P:DNA catabolic process"/>
    <property type="evidence" value="ECO:0007669"/>
    <property type="project" value="UniProtKB-UniRule"/>
</dbReference>
<comment type="subcellular location">
    <subcellularLocation>
        <location evidence="5 6">Cytoplasm</location>
    </subcellularLocation>
</comment>
<proteinExistence type="inferred from homology"/>
<dbReference type="Proteomes" id="UP000317691">
    <property type="component" value="Unassembled WGS sequence"/>
</dbReference>
<feature type="domain" description="Exonuclease VII large subunit C-terminal" evidence="9">
    <location>
        <begin position="170"/>
        <end position="485"/>
    </location>
</feature>
<evidence type="ECO:0000256" key="7">
    <source>
        <dbReference type="SAM" id="Coils"/>
    </source>
</evidence>
<dbReference type="EC" id="3.1.11.6" evidence="5"/>
<dbReference type="PANTHER" id="PTHR30008">
    <property type="entry name" value="EXODEOXYRIBONUCLEASE 7 LARGE SUBUNIT"/>
    <property type="match status" value="1"/>
</dbReference>
<evidence type="ECO:0000256" key="4">
    <source>
        <dbReference type="ARBA" id="ARBA00022839"/>
    </source>
</evidence>
<dbReference type="NCBIfam" id="TIGR00237">
    <property type="entry name" value="xseA"/>
    <property type="match status" value="1"/>
</dbReference>
<feature type="region of interest" description="Disordered" evidence="8">
    <location>
        <begin position="1"/>
        <end position="35"/>
    </location>
</feature>
<gene>
    <name evidence="5 11" type="primary">xseA</name>
    <name evidence="11" type="ORF">E6K79_08015</name>
</gene>
<dbReference type="AlphaFoldDB" id="A0A538TKR2"/>
<comment type="function">
    <text evidence="5">Bidirectionally degrades single-stranded DNA into large acid-insoluble oligonucleotides, which are then degraded further into small acid-soluble oligonucleotides.</text>
</comment>
<dbReference type="InterPro" id="IPR025824">
    <property type="entry name" value="OB-fold_nuc-bd_dom"/>
</dbReference>
<comment type="catalytic activity">
    <reaction evidence="5 6">
        <text>Exonucleolytic cleavage in either 5'- to 3'- or 3'- to 5'-direction to yield nucleoside 5'-phosphates.</text>
        <dbReference type="EC" id="3.1.11.6"/>
    </reaction>
</comment>
<evidence type="ECO:0000259" key="10">
    <source>
        <dbReference type="Pfam" id="PF13742"/>
    </source>
</evidence>
<evidence type="ECO:0000256" key="2">
    <source>
        <dbReference type="ARBA" id="ARBA00022722"/>
    </source>
</evidence>
<evidence type="ECO:0000256" key="8">
    <source>
        <dbReference type="SAM" id="MobiDB-lite"/>
    </source>
</evidence>
<name>A0A538TKR2_UNCEI</name>
<dbReference type="GO" id="GO:0003676">
    <property type="term" value="F:nucleic acid binding"/>
    <property type="evidence" value="ECO:0007669"/>
    <property type="project" value="InterPro"/>
</dbReference>
<dbReference type="Pfam" id="PF02601">
    <property type="entry name" value="Exonuc_VII_L"/>
    <property type="match status" value="1"/>
</dbReference>
<feature type="compositionally biased region" description="Basic and acidic residues" evidence="8">
    <location>
        <begin position="1"/>
        <end position="22"/>
    </location>
</feature>
<keyword evidence="7" id="KW-0175">Coiled coil</keyword>
<dbReference type="InterPro" id="IPR020579">
    <property type="entry name" value="Exonuc_VII_lsu_C"/>
</dbReference>
<evidence type="ECO:0000313" key="11">
    <source>
        <dbReference type="EMBL" id="TMQ64219.1"/>
    </source>
</evidence>
<feature type="domain" description="OB-fold nucleic acid binding" evidence="10">
    <location>
        <begin position="53"/>
        <end position="146"/>
    </location>
</feature>
<evidence type="ECO:0000259" key="9">
    <source>
        <dbReference type="Pfam" id="PF02601"/>
    </source>
</evidence>